<dbReference type="CDD" id="cd05930">
    <property type="entry name" value="A_NRPS"/>
    <property type="match status" value="1"/>
</dbReference>
<evidence type="ECO:0000313" key="7">
    <source>
        <dbReference type="Proteomes" id="UP000515121"/>
    </source>
</evidence>
<keyword evidence="1" id="KW-0596">Phosphopantetheine</keyword>
<dbReference type="InterPro" id="IPR025110">
    <property type="entry name" value="AMP-bd_C"/>
</dbReference>
<feature type="domain" description="Carrier" evidence="4">
    <location>
        <begin position="639"/>
        <end position="689"/>
    </location>
</feature>
<evidence type="ECO:0000259" key="4">
    <source>
        <dbReference type="Pfam" id="PF00550"/>
    </source>
</evidence>
<feature type="domain" description="AMP-binding enzyme C-terminal" evidence="5">
    <location>
        <begin position="530"/>
        <end position="608"/>
    </location>
</feature>
<dbReference type="FunFam" id="2.130.10.10:FF:000883">
    <property type="entry name" value="Putative acyl-activating enzyme 19"/>
    <property type="match status" value="1"/>
</dbReference>
<dbReference type="InterPro" id="IPR020845">
    <property type="entry name" value="AMP-binding_CS"/>
</dbReference>
<dbReference type="InterPro" id="IPR009081">
    <property type="entry name" value="PP-bd_ACP"/>
</dbReference>
<evidence type="ECO:0000256" key="1">
    <source>
        <dbReference type="ARBA" id="ARBA00022450"/>
    </source>
</evidence>
<dbReference type="Gene3D" id="2.130.10.10">
    <property type="entry name" value="YVTN repeat-like/Quinoprotein amine dehydrogenase"/>
    <property type="match status" value="2"/>
</dbReference>
<evidence type="ECO:0000259" key="5">
    <source>
        <dbReference type="Pfam" id="PF13193"/>
    </source>
</evidence>
<dbReference type="Pfam" id="PF13193">
    <property type="entry name" value="AMP-binding_C"/>
    <property type="match status" value="1"/>
</dbReference>
<dbReference type="InterPro" id="IPR042099">
    <property type="entry name" value="ANL_N_sf"/>
</dbReference>
<dbReference type="AlphaFoldDB" id="A0A6P5YNL8"/>
<dbReference type="PANTHER" id="PTHR44394">
    <property type="entry name" value="BETA-ALANINE-ACTIVATING ENZYME"/>
    <property type="match status" value="1"/>
</dbReference>
<dbReference type="InterPro" id="IPR000873">
    <property type="entry name" value="AMP-dep_synth/lig_dom"/>
</dbReference>
<dbReference type="Gene3D" id="3.40.50.12780">
    <property type="entry name" value="N-terminal domain of ligase-like"/>
    <property type="match status" value="1"/>
</dbReference>
<keyword evidence="7" id="KW-1185">Reference proteome</keyword>
<organism evidence="7 8">
    <name type="scientific">Durio zibethinus</name>
    <name type="common">Durian</name>
    <dbReference type="NCBI Taxonomy" id="66656"/>
    <lineage>
        <taxon>Eukaryota</taxon>
        <taxon>Viridiplantae</taxon>
        <taxon>Streptophyta</taxon>
        <taxon>Embryophyta</taxon>
        <taxon>Tracheophyta</taxon>
        <taxon>Spermatophyta</taxon>
        <taxon>Magnoliopsida</taxon>
        <taxon>eudicotyledons</taxon>
        <taxon>Gunneridae</taxon>
        <taxon>Pentapetalae</taxon>
        <taxon>rosids</taxon>
        <taxon>malvids</taxon>
        <taxon>Malvales</taxon>
        <taxon>Malvaceae</taxon>
        <taxon>Helicteroideae</taxon>
        <taxon>Durio</taxon>
    </lineage>
</organism>
<dbReference type="RefSeq" id="XP_022742118.1">
    <property type="nucleotide sequence ID" value="XM_022886383.1"/>
</dbReference>
<dbReference type="SUPFAM" id="SSF56801">
    <property type="entry name" value="Acetyl-CoA synthetase-like"/>
    <property type="match status" value="1"/>
</dbReference>
<dbReference type="InterPro" id="IPR006162">
    <property type="entry name" value="Ppantetheine_attach_site"/>
</dbReference>
<dbReference type="PROSITE" id="PS00012">
    <property type="entry name" value="PHOSPHOPANTETHEINE"/>
    <property type="match status" value="1"/>
</dbReference>
<dbReference type="InterPro" id="IPR011047">
    <property type="entry name" value="Quinoprotein_ADH-like_sf"/>
</dbReference>
<proteinExistence type="predicted"/>
<gene>
    <name evidence="8" type="primary">LOC111293603</name>
</gene>
<dbReference type="InterPro" id="IPR045851">
    <property type="entry name" value="AMP-bd_C_sf"/>
</dbReference>
<dbReference type="SMART" id="SM00564">
    <property type="entry name" value="PQQ"/>
    <property type="match status" value="4"/>
</dbReference>
<dbReference type="OrthoDB" id="408177at2759"/>
<accession>A0A6P5YNL8</accession>
<protein>
    <submittedName>
        <fullName evidence="8">Acyl-activating enzyme 19 isoform X1</fullName>
    </submittedName>
</protein>
<feature type="domain" description="Pyrrolo-quinoline quinone repeat" evidence="6">
    <location>
        <begin position="836"/>
        <end position="1185"/>
    </location>
</feature>
<reference evidence="8" key="1">
    <citation type="submission" date="2025-08" db="UniProtKB">
        <authorList>
            <consortium name="RefSeq"/>
        </authorList>
    </citation>
    <scope>IDENTIFICATION</scope>
    <source>
        <tissue evidence="8">Fruit stalk</tissue>
    </source>
</reference>
<dbReference type="Gene3D" id="1.10.1200.10">
    <property type="entry name" value="ACP-like"/>
    <property type="match status" value="1"/>
</dbReference>
<sequence length="1193" mass="132612">MAWDEQEMQQRRCCISHEFYSAASKNLEKIAVIHASSSKPLDSGVQIDRELINGGNPPVYKGDQCFTFANLLASVDCLSFRLRSILDGADDPYLVKPQNLGDTPNGKHSLPVQMSEASLNFIRGVGLHTEHENMYVPKIVGLFMPPSVEYVISVLSVLKCGEAFLPLDPSWPRDRILSIVDSSNAALVVTCGSSFGKRGSEPLDQSHWLLECSCPVLRFSMEESIEQHNIQLSLVWPCENERRRLFCYVMYTSGSTGKPKGVCGTEQGLLNRFWWMQQLYPMHEEELLLFKTSISFVDHLQEFLVASLTACTLVIPPFNELRRNVFSIIDFLQAYSINRLIAVPSLMRVILPAMQSQHEIQISSSLKLLVLSGEVLPLSLWNMLSNLLPKTSVLNLYGSTEVSGDCMYFDCKRLPSILEMEKLKSVPIGLPISKCSIVLIGETGNPNEGEIYIRGICVSTGYFSENAIIPLNNEKLHQNSICKCSMEECGSQVYFRTGDFAQQLPSGDLVFLGRKDRTIKVNGQRIALEEVENTLRGHNDVMDAAVISHKDQGEDALFVAVVALREKEKSGEMFKTSIRSWMISKLPPVMVPSRFVFVESLPMSFSGKVDLSLLADSIFYHKHVQDEISDIGGCNLIQVIKKAFCDALMVEDVSDDDDFFMIGGNSIAAAHVSHNLGIDMRLLYTFSTPSKLLVSLLEKKGPKSTNFGINDIPKSIMEPDKGDVFSFLESETPNPLGLKLERALSWTPYERNDDQAVRSKRLKVDSNKYYVAEPVHLFSGCPWNSASMPKSCSFSRCNRVMLEDGYMVNGTGQLAQLVEVSRTRTGYMLELWKVHMESCVDASPLVVFKDSDIYLFVGSHSHNFLCVNAKSGSIQWATRLEGRVEGSAAIVGDFSQVVVGCYDGNIYFLEFSNGNICWTFHTSGEVKCQPIVDIYRGLIWCGSHDHNLYALDYRNQCCVYKLSCGGSIFGSPAVDEEHHALYVASTSGRVTAISIKELPFSTLWLHELEVPVFGSLSISSPNEYVICCLVDGHVVALDSSGSIIWKWRTGGPLFAGACISSALPSQVVVCSRNGSVYSFEMEKGELLWELNLGDPITASAYVDENLQLVSNPSNSVDRLVCVCTSSGGICLLRINLDEEKGNNRRKYTVQEFARLKLEGELFSSPVMIGGRIFVGCRDDYLHCIAVKTHELVG</sequence>
<name>A0A6P5YNL8_DURZI</name>
<keyword evidence="2" id="KW-0597">Phosphoprotein</keyword>
<evidence type="ECO:0000313" key="8">
    <source>
        <dbReference type="RefSeq" id="XP_022742118.1"/>
    </source>
</evidence>
<dbReference type="GO" id="GO:0043041">
    <property type="term" value="P:amino acid activation for nonribosomal peptide biosynthetic process"/>
    <property type="evidence" value="ECO:0007669"/>
    <property type="project" value="TreeGrafter"/>
</dbReference>
<dbReference type="KEGG" id="dzi:111293603"/>
<feature type="domain" description="AMP-dependent synthetase/ligase" evidence="3">
    <location>
        <begin position="139"/>
        <end position="463"/>
    </location>
</feature>
<dbReference type="InterPro" id="IPR036736">
    <property type="entry name" value="ACP-like_sf"/>
</dbReference>
<dbReference type="GeneID" id="111293603"/>
<dbReference type="InterPro" id="IPR018391">
    <property type="entry name" value="PQQ_b-propeller_rpt"/>
</dbReference>
<dbReference type="PROSITE" id="PS00455">
    <property type="entry name" value="AMP_BINDING"/>
    <property type="match status" value="1"/>
</dbReference>
<dbReference type="InterPro" id="IPR052091">
    <property type="entry name" value="Beta-ala_Activ/Resist"/>
</dbReference>
<dbReference type="SUPFAM" id="SSF47336">
    <property type="entry name" value="ACP-like"/>
    <property type="match status" value="1"/>
</dbReference>
<dbReference type="PANTHER" id="PTHR44394:SF1">
    <property type="entry name" value="BETA-ALANINE-ACTIVATING ENZYME"/>
    <property type="match status" value="1"/>
</dbReference>
<dbReference type="SUPFAM" id="SSF50998">
    <property type="entry name" value="Quinoprotein alcohol dehydrogenase-like"/>
    <property type="match status" value="1"/>
</dbReference>
<dbReference type="Proteomes" id="UP000515121">
    <property type="component" value="Unplaced"/>
</dbReference>
<dbReference type="Pfam" id="PF00501">
    <property type="entry name" value="AMP-binding"/>
    <property type="match status" value="1"/>
</dbReference>
<dbReference type="Pfam" id="PF00550">
    <property type="entry name" value="PP-binding"/>
    <property type="match status" value="1"/>
</dbReference>
<dbReference type="InterPro" id="IPR002372">
    <property type="entry name" value="PQQ_rpt_dom"/>
</dbReference>
<evidence type="ECO:0000256" key="2">
    <source>
        <dbReference type="ARBA" id="ARBA00022553"/>
    </source>
</evidence>
<dbReference type="InterPro" id="IPR015943">
    <property type="entry name" value="WD40/YVTN_repeat-like_dom_sf"/>
</dbReference>
<evidence type="ECO:0000259" key="3">
    <source>
        <dbReference type="Pfam" id="PF00501"/>
    </source>
</evidence>
<evidence type="ECO:0000259" key="6">
    <source>
        <dbReference type="Pfam" id="PF13570"/>
    </source>
</evidence>
<dbReference type="Gene3D" id="3.30.300.30">
    <property type="match status" value="1"/>
</dbReference>
<dbReference type="Pfam" id="PF13570">
    <property type="entry name" value="Beta-prop_ACSF4"/>
    <property type="match status" value="1"/>
</dbReference>